<reference evidence="2" key="1">
    <citation type="submission" date="2022-11" db="UniProtKB">
        <authorList>
            <consortium name="WormBaseParasite"/>
        </authorList>
    </citation>
    <scope>IDENTIFICATION</scope>
</reference>
<sequence length="220" mass="24410">MNSTQPPPPTFLLEKINSTTAASTSAATILETTTILIKNVTAKFENRSNEMQQPSNGTKDDENGENHGITIPEIFNVFERLPWLLYVFLAMVVILVICVITAIIYCILKNKKKVIRRGSSQAIFDYDQPTSGCFLFKRNAKTEEINRLARQNSASNMSPYGRNGPLPPLRGHLPPIRPETSPQPSTLGIHITSVKGVPEIHINPENSRPLPPIRPKTTAQ</sequence>
<dbReference type="Proteomes" id="UP000887580">
    <property type="component" value="Unplaced"/>
</dbReference>
<organism evidence="1 2">
    <name type="scientific">Panagrolaimus sp. PS1159</name>
    <dbReference type="NCBI Taxonomy" id="55785"/>
    <lineage>
        <taxon>Eukaryota</taxon>
        <taxon>Metazoa</taxon>
        <taxon>Ecdysozoa</taxon>
        <taxon>Nematoda</taxon>
        <taxon>Chromadorea</taxon>
        <taxon>Rhabditida</taxon>
        <taxon>Tylenchina</taxon>
        <taxon>Panagrolaimomorpha</taxon>
        <taxon>Panagrolaimoidea</taxon>
        <taxon>Panagrolaimidae</taxon>
        <taxon>Panagrolaimus</taxon>
    </lineage>
</organism>
<accession>A0AC35EV93</accession>
<protein>
    <submittedName>
        <fullName evidence="2">Uncharacterized protein</fullName>
    </submittedName>
</protein>
<proteinExistence type="predicted"/>
<dbReference type="WBParaSite" id="PS1159_v2.g11068.t1">
    <property type="protein sequence ID" value="PS1159_v2.g11068.t1"/>
    <property type="gene ID" value="PS1159_v2.g11068"/>
</dbReference>
<name>A0AC35EV93_9BILA</name>
<evidence type="ECO:0000313" key="1">
    <source>
        <dbReference type="Proteomes" id="UP000887580"/>
    </source>
</evidence>
<evidence type="ECO:0000313" key="2">
    <source>
        <dbReference type="WBParaSite" id="PS1159_v2.g11068.t1"/>
    </source>
</evidence>